<feature type="region of interest" description="Disordered" evidence="4">
    <location>
        <begin position="269"/>
        <end position="313"/>
    </location>
</feature>
<evidence type="ECO:0000259" key="5">
    <source>
        <dbReference type="Pfam" id="PF00535"/>
    </source>
</evidence>
<feature type="compositionally biased region" description="Low complexity" evidence="4">
    <location>
        <begin position="286"/>
        <end position="296"/>
    </location>
</feature>
<accession>A0A6I4U7B0</accession>
<evidence type="ECO:0000313" key="7">
    <source>
        <dbReference type="EMBL" id="MDQ0566147.1"/>
    </source>
</evidence>
<dbReference type="GO" id="GO:0016757">
    <property type="term" value="F:glycosyltransferase activity"/>
    <property type="evidence" value="ECO:0007669"/>
    <property type="project" value="UniProtKB-KW"/>
</dbReference>
<dbReference type="CDD" id="cd00761">
    <property type="entry name" value="Glyco_tranf_GTA_type"/>
    <property type="match status" value="1"/>
</dbReference>
<protein>
    <submittedName>
        <fullName evidence="7 8">Glycosyltransferase</fullName>
    </submittedName>
</protein>
<dbReference type="Pfam" id="PF00535">
    <property type="entry name" value="Glycos_transf_2"/>
    <property type="match status" value="1"/>
</dbReference>
<dbReference type="AlphaFoldDB" id="A0A6I4U7B0"/>
<dbReference type="Pfam" id="PF02709">
    <property type="entry name" value="Glyco_transf_7C"/>
    <property type="match status" value="1"/>
</dbReference>
<proteinExistence type="inferred from homology"/>
<evidence type="ECO:0000256" key="2">
    <source>
        <dbReference type="ARBA" id="ARBA00022676"/>
    </source>
</evidence>
<reference evidence="7 10" key="2">
    <citation type="submission" date="2023-07" db="EMBL/GenBank/DDBJ databases">
        <title>Genomic Encyclopedia of Type Strains, Phase IV (KMG-IV): sequencing the most valuable type-strain genomes for metagenomic binning, comparative biology and taxonomic classification.</title>
        <authorList>
            <person name="Goeker M."/>
        </authorList>
    </citation>
    <scope>NUCLEOTIDE SEQUENCE [LARGE SCALE GENOMIC DNA]</scope>
    <source>
        <strain evidence="7 10">DSM 14432</strain>
    </source>
</reference>
<sequence length="313" mass="34529">MKISVCTLAHGREDHLCNLVRGLNRSHRPPCELVVAVMQDQRYELPETGFPVRQVMLGSGDICLAEARNTAAEHASGELLVFLDVDCIPAPSLIEDYAAAAEANDGVLMGEVGYLPRGATASGIDYEAFERLAVKHADRAGPPRDMVGRCGDYRCFWSLNFALSARTFQEVGGFDPRYVGYGGEDTDFGRTVAAQGLPLWWVRGAKAYHQYHKHHMPPVHHLDSVLANAQVFADKWGEPTMQHWLRAFRLMGLIEPDPAGGWTKLQDPDESHLALTRQQEHQPYASSSLVLEQLESQARRGSDASRAPAMAPA</sequence>
<dbReference type="PANTHER" id="PTHR43179:SF12">
    <property type="entry name" value="GALACTOFURANOSYLTRANSFERASE GLFT2"/>
    <property type="match status" value="1"/>
</dbReference>
<dbReference type="Proteomes" id="UP000439914">
    <property type="component" value="Unassembled WGS sequence"/>
</dbReference>
<dbReference type="SUPFAM" id="SSF53448">
    <property type="entry name" value="Nucleotide-diphospho-sugar transferases"/>
    <property type="match status" value="1"/>
</dbReference>
<comment type="caution">
    <text evidence="8">The sequence shown here is derived from an EMBL/GenBank/DDBJ whole genome shotgun (WGS) entry which is preliminary data.</text>
</comment>
<dbReference type="EMBL" id="WTYG01000001">
    <property type="protein sequence ID" value="MXP34508.1"/>
    <property type="molecule type" value="Genomic_DNA"/>
</dbReference>
<evidence type="ECO:0000256" key="1">
    <source>
        <dbReference type="ARBA" id="ARBA00006739"/>
    </source>
</evidence>
<dbReference type="RefSeq" id="WP_160766011.1">
    <property type="nucleotide sequence ID" value="NZ_JAUSWK010000002.1"/>
</dbReference>
<dbReference type="GeneID" id="93686509"/>
<feature type="domain" description="Galactosyltransferase C-terminal" evidence="6">
    <location>
        <begin position="152"/>
        <end position="213"/>
    </location>
</feature>
<evidence type="ECO:0000313" key="10">
    <source>
        <dbReference type="Proteomes" id="UP001238601"/>
    </source>
</evidence>
<evidence type="ECO:0000313" key="9">
    <source>
        <dbReference type="Proteomes" id="UP000439914"/>
    </source>
</evidence>
<keyword evidence="2" id="KW-0328">Glycosyltransferase</keyword>
<evidence type="ECO:0000256" key="3">
    <source>
        <dbReference type="ARBA" id="ARBA00022679"/>
    </source>
</evidence>
<feature type="domain" description="Glycosyltransferase 2-like" evidence="5">
    <location>
        <begin position="63"/>
        <end position="110"/>
    </location>
</feature>
<keyword evidence="3 8" id="KW-0808">Transferase</keyword>
<dbReference type="Proteomes" id="UP001238601">
    <property type="component" value="Unassembled WGS sequence"/>
</dbReference>
<keyword evidence="10" id="KW-1185">Reference proteome</keyword>
<dbReference type="EMBL" id="JAUSWK010000002">
    <property type="protein sequence ID" value="MDQ0566147.1"/>
    <property type="molecule type" value="Genomic_DNA"/>
</dbReference>
<organism evidence="8 9">
    <name type="scientific">Qipengyuania citrea</name>
    <dbReference type="NCBI Taxonomy" id="225971"/>
    <lineage>
        <taxon>Bacteria</taxon>
        <taxon>Pseudomonadati</taxon>
        <taxon>Pseudomonadota</taxon>
        <taxon>Alphaproteobacteria</taxon>
        <taxon>Sphingomonadales</taxon>
        <taxon>Erythrobacteraceae</taxon>
        <taxon>Qipengyuania</taxon>
    </lineage>
</organism>
<reference evidence="8 9" key="1">
    <citation type="submission" date="2019-12" db="EMBL/GenBank/DDBJ databases">
        <title>Genomic-based taxomic classification of the family Erythrobacteraceae.</title>
        <authorList>
            <person name="Xu L."/>
        </authorList>
    </citation>
    <scope>NUCLEOTIDE SEQUENCE [LARGE SCALE GENOMIC DNA]</scope>
    <source>
        <strain evidence="8 9">CGMCC 1.8703</strain>
    </source>
</reference>
<evidence type="ECO:0000259" key="6">
    <source>
        <dbReference type="Pfam" id="PF02709"/>
    </source>
</evidence>
<dbReference type="InterPro" id="IPR027791">
    <property type="entry name" value="Galactosyl_T_C"/>
</dbReference>
<comment type="similarity">
    <text evidence="1">Belongs to the glycosyltransferase 2 family.</text>
</comment>
<dbReference type="Gene3D" id="3.90.550.10">
    <property type="entry name" value="Spore Coat Polysaccharide Biosynthesis Protein SpsA, Chain A"/>
    <property type="match status" value="1"/>
</dbReference>
<dbReference type="PANTHER" id="PTHR43179">
    <property type="entry name" value="RHAMNOSYLTRANSFERASE WBBL"/>
    <property type="match status" value="1"/>
</dbReference>
<evidence type="ECO:0000256" key="4">
    <source>
        <dbReference type="SAM" id="MobiDB-lite"/>
    </source>
</evidence>
<name>A0A6I4U7B0_9SPHN</name>
<dbReference type="InterPro" id="IPR001173">
    <property type="entry name" value="Glyco_trans_2-like"/>
</dbReference>
<dbReference type="InterPro" id="IPR029044">
    <property type="entry name" value="Nucleotide-diphossugar_trans"/>
</dbReference>
<evidence type="ECO:0000313" key="8">
    <source>
        <dbReference type="EMBL" id="MXP34508.1"/>
    </source>
</evidence>
<gene>
    <name evidence="8" type="ORF">GRI55_01840</name>
    <name evidence="7" type="ORF">QOZ97_001680</name>
</gene>